<dbReference type="GO" id="GO:0004309">
    <property type="term" value="F:exopolyphosphatase activity"/>
    <property type="evidence" value="ECO:0007669"/>
    <property type="project" value="TreeGrafter"/>
</dbReference>
<dbReference type="eggNOG" id="KOG3770">
    <property type="taxonomic scope" value="Eukaryota"/>
</dbReference>
<sequence>MFITDFHPDWFYRPGAKLNEFCHAEPEKYVVHDTLDVQFARPKKDHKEARAGFWAPAPSTECDTSIPLVNATFDFVKREIIERQGGIDFVIWTGDNVRHDNDNRYPRTLQQIYASNAFMVSKMQELFGADKYSEDFIPVVPTVGNNDVYPHNIMFAGPNSRTIAEYKSMWKAWVPPEQSHTFDRGAYFHMSVAPKLSVISLNSLYFYENNKAVDGCSSKDEAGSLQLDWLEIQLKLFRQQKIKVWVIGHVPPTERQWYDGCYYRYANLMIEFRDLVVGQIFGHVNIDHFYFMEHNNFNAVTELKEPEPDTTTSTHGNDISILKSPLDVLTDAREIFDGLPVYPADSKKSTSADLDKALGHLAVVNVGPSVVPNYFPTLRVYEYLTAEHTNVMDNSALIQRQKHGKDSKKKKRKKKKKKKPTIPPVDSLGPAFVQQKYTPLRYVQWYLNTTTANANHSSNQVEYEVEYDTSASPYSMKDLTVASWVKLGNAISGMHGSGKVPKRVLEDDAVLGSMRGIDAEDLLDEAGDLADGISANSKGKTKKKKKKKNRRHDGLWKIFVFRGFVSTGLEHEYRKER</sequence>
<comment type="subcellular location">
    <subcellularLocation>
        <location evidence="1">Vacuole membrane</location>
        <topology evidence="1">Single-pass type II membrane protein</topology>
    </subcellularLocation>
</comment>
<accession>R4XFQ5</accession>
<dbReference type="SUPFAM" id="SSF56300">
    <property type="entry name" value="Metallo-dependent phosphatases"/>
    <property type="match status" value="1"/>
</dbReference>
<dbReference type="InterPro" id="IPR012358">
    <property type="entry name" value="EndopolyPtase_N1"/>
</dbReference>
<evidence type="ECO:0000256" key="13">
    <source>
        <dbReference type="SAM" id="MobiDB-lite"/>
    </source>
</evidence>
<dbReference type="GO" id="GO:0000324">
    <property type="term" value="C:fungal-type vacuole"/>
    <property type="evidence" value="ECO:0007669"/>
    <property type="project" value="TreeGrafter"/>
</dbReference>
<dbReference type="PANTHER" id="PTHR10340">
    <property type="entry name" value="SPHINGOMYELIN PHOSPHODIESTERASE"/>
    <property type="match status" value="1"/>
</dbReference>
<evidence type="ECO:0000256" key="2">
    <source>
        <dbReference type="ARBA" id="ARBA00010399"/>
    </source>
</evidence>
<evidence type="ECO:0000313" key="15">
    <source>
        <dbReference type="EMBL" id="CCG84583.1"/>
    </source>
</evidence>
<gene>
    <name evidence="15" type="ORF">TAPDE_005059</name>
</gene>
<dbReference type="GO" id="GO:0005774">
    <property type="term" value="C:vacuolar membrane"/>
    <property type="evidence" value="ECO:0007669"/>
    <property type="project" value="UniProtKB-SubCell"/>
</dbReference>
<evidence type="ECO:0000259" key="14">
    <source>
        <dbReference type="Pfam" id="PF00149"/>
    </source>
</evidence>
<organism evidence="15 16">
    <name type="scientific">Taphrina deformans (strain PYCC 5710 / ATCC 11124 / CBS 356.35 / IMI 108563 / JCM 9778 / NBRC 8474)</name>
    <name type="common">Peach leaf curl fungus</name>
    <name type="synonym">Lalaria deformans</name>
    <dbReference type="NCBI Taxonomy" id="1097556"/>
    <lineage>
        <taxon>Eukaryota</taxon>
        <taxon>Fungi</taxon>
        <taxon>Dikarya</taxon>
        <taxon>Ascomycota</taxon>
        <taxon>Taphrinomycotina</taxon>
        <taxon>Taphrinomycetes</taxon>
        <taxon>Taphrinales</taxon>
        <taxon>Taphrinaceae</taxon>
        <taxon>Taphrina</taxon>
    </lineage>
</organism>
<dbReference type="GO" id="GO:0006798">
    <property type="term" value="P:polyphosphate catabolic process"/>
    <property type="evidence" value="ECO:0007669"/>
    <property type="project" value="TreeGrafter"/>
</dbReference>
<dbReference type="STRING" id="1097556.R4XFQ5"/>
<evidence type="ECO:0000256" key="6">
    <source>
        <dbReference type="ARBA" id="ARBA00022692"/>
    </source>
</evidence>
<dbReference type="GO" id="GO:0008081">
    <property type="term" value="F:phosphoric diester hydrolase activity"/>
    <property type="evidence" value="ECO:0007669"/>
    <property type="project" value="TreeGrafter"/>
</dbReference>
<keyword evidence="6" id="KW-0812">Transmembrane</keyword>
<dbReference type="OrthoDB" id="348678at2759"/>
<dbReference type="Proteomes" id="UP000013776">
    <property type="component" value="Unassembled WGS sequence"/>
</dbReference>
<evidence type="ECO:0000256" key="4">
    <source>
        <dbReference type="ARBA" id="ARBA00014458"/>
    </source>
</evidence>
<evidence type="ECO:0000313" key="16">
    <source>
        <dbReference type="Proteomes" id="UP000013776"/>
    </source>
</evidence>
<comment type="caution">
    <text evidence="15">The sequence shown here is derived from an EMBL/GenBank/DDBJ whole genome shotgun (WGS) entry which is preliminary data.</text>
</comment>
<dbReference type="Pfam" id="PF00149">
    <property type="entry name" value="Metallophos"/>
    <property type="match status" value="1"/>
</dbReference>
<evidence type="ECO:0000256" key="12">
    <source>
        <dbReference type="PIRNR" id="PIRNR027093"/>
    </source>
</evidence>
<feature type="domain" description="Calcineurin-like phosphoesterase" evidence="14">
    <location>
        <begin position="79"/>
        <end position="284"/>
    </location>
</feature>
<dbReference type="EMBL" id="CAHR02000267">
    <property type="protein sequence ID" value="CCG84583.1"/>
    <property type="molecule type" value="Genomic_DNA"/>
</dbReference>
<evidence type="ECO:0000256" key="11">
    <source>
        <dbReference type="ARBA" id="ARBA00023180"/>
    </source>
</evidence>
<reference evidence="15 16" key="1">
    <citation type="journal article" date="2013" name="MBio">
        <title>Genome sequencing of the plant pathogen Taphrina deformans, the causal agent of peach leaf curl.</title>
        <authorList>
            <person name="Cisse O.H."/>
            <person name="Almeida J.M.G.C.F."/>
            <person name="Fonseca A."/>
            <person name="Kumar A.A."/>
            <person name="Salojaervi J."/>
            <person name="Overmyer K."/>
            <person name="Hauser P.M."/>
            <person name="Pagni M."/>
        </authorList>
    </citation>
    <scope>NUCLEOTIDE SEQUENCE [LARGE SCALE GENOMIC DNA]</scope>
    <source>
        <strain evidence="16">PYCC 5710 / ATCC 11124 / CBS 356.35 / IMI 108563 / JCM 9778 / NBRC 8474</strain>
    </source>
</reference>
<keyword evidence="8" id="KW-0735">Signal-anchor</keyword>
<evidence type="ECO:0000256" key="9">
    <source>
        <dbReference type="ARBA" id="ARBA00022989"/>
    </source>
</evidence>
<dbReference type="AlphaFoldDB" id="R4XFQ5"/>
<comment type="function">
    <text evidence="12">Catalyzes the hydrolysis of inorganic polyphosphate (polyP) chains of many hundreds of phosphate residues into shorter lengths.</text>
</comment>
<evidence type="ECO:0000256" key="8">
    <source>
        <dbReference type="ARBA" id="ARBA00022968"/>
    </source>
</evidence>
<dbReference type="PANTHER" id="PTHR10340:SF55">
    <property type="entry name" value="ENDOPOLYPHOSPHATASE"/>
    <property type="match status" value="1"/>
</dbReference>
<comment type="catalytic activity">
    <reaction evidence="12">
        <text>[phosphate](n+1) + n H2O = (n+1) phosphate + n H(+)</text>
        <dbReference type="Rhea" id="RHEA:22452"/>
        <dbReference type="Rhea" id="RHEA-COMP:14280"/>
        <dbReference type="ChEBI" id="CHEBI:15377"/>
        <dbReference type="ChEBI" id="CHEBI:15378"/>
        <dbReference type="ChEBI" id="CHEBI:16838"/>
        <dbReference type="ChEBI" id="CHEBI:43474"/>
        <dbReference type="EC" id="3.6.1.10"/>
    </reaction>
</comment>
<evidence type="ECO:0000256" key="5">
    <source>
        <dbReference type="ARBA" id="ARBA00022554"/>
    </source>
</evidence>
<keyword evidence="16" id="KW-1185">Reference proteome</keyword>
<evidence type="ECO:0000256" key="3">
    <source>
        <dbReference type="ARBA" id="ARBA00012459"/>
    </source>
</evidence>
<dbReference type="PIRSF" id="PIRSF027093">
    <property type="entry name" value="EndopolyPtase_N1"/>
    <property type="match status" value="1"/>
</dbReference>
<keyword evidence="9" id="KW-1133">Transmembrane helix</keyword>
<keyword evidence="11" id="KW-0325">Glycoprotein</keyword>
<feature type="region of interest" description="Disordered" evidence="13">
    <location>
        <begin position="394"/>
        <end position="428"/>
    </location>
</feature>
<evidence type="ECO:0000256" key="1">
    <source>
        <dbReference type="ARBA" id="ARBA00004576"/>
    </source>
</evidence>
<dbReference type="GO" id="GO:0000298">
    <property type="term" value="F:endopolyphosphatase activity"/>
    <property type="evidence" value="ECO:0007669"/>
    <property type="project" value="UniProtKB-EC"/>
</dbReference>
<protein>
    <recommendedName>
        <fullName evidence="4 12">Endopolyphosphatase</fullName>
        <ecNumber evidence="3 12">3.6.1.10</ecNumber>
    </recommendedName>
</protein>
<feature type="compositionally biased region" description="Basic residues" evidence="13">
    <location>
        <begin position="400"/>
        <end position="420"/>
    </location>
</feature>
<keyword evidence="7 12" id="KW-0378">Hydrolase</keyword>
<evidence type="ECO:0000256" key="10">
    <source>
        <dbReference type="ARBA" id="ARBA00023136"/>
    </source>
</evidence>
<name>R4XFQ5_TAPDE</name>
<comment type="similarity">
    <text evidence="2">Belongs to the endopolyphosphatase PPN1 family.</text>
</comment>
<dbReference type="VEuPathDB" id="FungiDB:TAPDE_005059"/>
<proteinExistence type="inferred from homology"/>
<keyword evidence="10 12" id="KW-0472">Membrane</keyword>
<dbReference type="InterPro" id="IPR004843">
    <property type="entry name" value="Calcineurin-like_PHP"/>
</dbReference>
<evidence type="ECO:0000256" key="7">
    <source>
        <dbReference type="ARBA" id="ARBA00022801"/>
    </source>
</evidence>
<dbReference type="EC" id="3.6.1.10" evidence="3 12"/>
<dbReference type="InterPro" id="IPR029052">
    <property type="entry name" value="Metallo-depent_PP-like"/>
</dbReference>
<keyword evidence="5 12" id="KW-0926">Vacuole</keyword>
<dbReference type="Gene3D" id="3.60.21.10">
    <property type="match status" value="1"/>
</dbReference>